<comment type="caution">
    <text evidence="1">The sequence shown here is derived from an EMBL/GenBank/DDBJ whole genome shotgun (WGS) entry which is preliminary data.</text>
</comment>
<organism evidence="1 2">
    <name type="scientific">Sporichthya brevicatena</name>
    <dbReference type="NCBI Taxonomy" id="171442"/>
    <lineage>
        <taxon>Bacteria</taxon>
        <taxon>Bacillati</taxon>
        <taxon>Actinomycetota</taxon>
        <taxon>Actinomycetes</taxon>
        <taxon>Sporichthyales</taxon>
        <taxon>Sporichthyaceae</taxon>
        <taxon>Sporichthya</taxon>
    </lineage>
</organism>
<evidence type="ECO:0000313" key="2">
    <source>
        <dbReference type="Proteomes" id="UP001500957"/>
    </source>
</evidence>
<dbReference type="Pfam" id="PF15698">
    <property type="entry name" value="Phosphatase"/>
    <property type="match status" value="1"/>
</dbReference>
<dbReference type="EMBL" id="BAAAHE010000020">
    <property type="protein sequence ID" value="GAA0622228.1"/>
    <property type="molecule type" value="Genomic_DNA"/>
</dbReference>
<keyword evidence="2" id="KW-1185">Reference proteome</keyword>
<accession>A0ABN1GWX8</accession>
<evidence type="ECO:0000313" key="1">
    <source>
        <dbReference type="EMBL" id="GAA0622228.1"/>
    </source>
</evidence>
<dbReference type="Proteomes" id="UP001500957">
    <property type="component" value="Unassembled WGS sequence"/>
</dbReference>
<sequence length="269" mass="28932">MTRPSVPVPTRDELRKHLCEARIAGDVATPRDNNLRSYRRVVTGDEYAGFGLDLDPDWTFAQVLEVMADRCGVSPDDRITSGPDTIDPDRTLDALDDAAEVIARAAADRARVLVATGHPAGLLPVHLAVAAALKAAGCTLLTPAAGWRYEEWRRHGEEYREIRYIADVAMVSNRGELCHTHSAYPMRAMLDDLERAGEAPPDLVVADHGWAGAAGLAGATVVGFADSNDPALFLGAEEGKVAVVVPLDDNVAPHLYEPMTAYLLDKSGL</sequence>
<protein>
    <submittedName>
        <fullName evidence="1">Phosphatase</fullName>
    </submittedName>
</protein>
<gene>
    <name evidence="1" type="ORF">GCM10009547_26350</name>
</gene>
<name>A0ABN1GWX8_9ACTN</name>
<dbReference type="RefSeq" id="WP_344605411.1">
    <property type="nucleotide sequence ID" value="NZ_BAAAHE010000020.1"/>
</dbReference>
<dbReference type="InterPro" id="IPR031423">
    <property type="entry name" value="Phosphatase_SCO2771"/>
</dbReference>
<proteinExistence type="predicted"/>
<reference evidence="1 2" key="1">
    <citation type="journal article" date="2019" name="Int. J. Syst. Evol. Microbiol.">
        <title>The Global Catalogue of Microorganisms (GCM) 10K type strain sequencing project: providing services to taxonomists for standard genome sequencing and annotation.</title>
        <authorList>
            <consortium name="The Broad Institute Genomics Platform"/>
            <consortium name="The Broad Institute Genome Sequencing Center for Infectious Disease"/>
            <person name="Wu L."/>
            <person name="Ma J."/>
        </authorList>
    </citation>
    <scope>NUCLEOTIDE SEQUENCE [LARGE SCALE GENOMIC DNA]</scope>
    <source>
        <strain evidence="1 2">JCM 10671</strain>
    </source>
</reference>